<dbReference type="HOGENOM" id="CLU_1102543_0_0_1"/>
<sequence length="252" mass="30627">MKSEILISSNEDIISHNIESVPKSIQPIVKKEFDCKENIKDVYRINSSYESNGKCFKLTENIIYMIETEKENYIKQNIKNENFLYKIFNNFVILKHINLEEIYDEIIKDINNVNSNDLFYIRNKLKRYLSMNKEYLKSMFRVNNKYLDLRLINKFNNEVKRKYHLNYEILNDFFSQLDILTLKITNESKNDISYNFIEKIYKDLPNSFDKHELLYNMMFRKIAFYELHKRIMLNIFVNELNKKCFKNLFGNN</sequence>
<dbReference type="Proteomes" id="UP000030655">
    <property type="component" value="Unassembled WGS sequence"/>
</dbReference>
<gene>
    <name evidence="1" type="ORF">H312_03245</name>
</gene>
<protein>
    <submittedName>
        <fullName evidence="1">Uncharacterized protein</fullName>
    </submittedName>
</protein>
<reference evidence="2" key="1">
    <citation type="submission" date="2013-02" db="EMBL/GenBank/DDBJ databases">
        <authorList>
            <consortium name="The Broad Institute Genome Sequencing Platform"/>
            <person name="Cuomo C."/>
            <person name="Becnel J."/>
            <person name="Sanscrainte N."/>
            <person name="Walker B."/>
            <person name="Young S.K."/>
            <person name="Zeng Q."/>
            <person name="Gargeya S."/>
            <person name="Fitzgerald M."/>
            <person name="Haas B."/>
            <person name="Abouelleil A."/>
            <person name="Alvarado L."/>
            <person name="Arachchi H.M."/>
            <person name="Berlin A.M."/>
            <person name="Chapman S.B."/>
            <person name="Dewar J."/>
            <person name="Goldberg J."/>
            <person name="Griggs A."/>
            <person name="Gujja S."/>
            <person name="Hansen M."/>
            <person name="Howarth C."/>
            <person name="Imamovic A."/>
            <person name="Larimer J."/>
            <person name="McCowan C."/>
            <person name="Murphy C."/>
            <person name="Neiman D."/>
            <person name="Pearson M."/>
            <person name="Priest M."/>
            <person name="Roberts A."/>
            <person name="Saif S."/>
            <person name="Shea T."/>
            <person name="Sisk P."/>
            <person name="Sykes S."/>
            <person name="Wortman J."/>
            <person name="Nusbaum C."/>
            <person name="Birren B."/>
        </authorList>
    </citation>
    <scope>NUCLEOTIDE SEQUENCE [LARGE SCALE GENOMIC DNA]</scope>
    <source>
        <strain evidence="2">PRA339</strain>
    </source>
</reference>
<reference evidence="1 2" key="2">
    <citation type="submission" date="2014-03" db="EMBL/GenBank/DDBJ databases">
        <title>The Genome Sequence of Anncaliia algerae insect isolate PRA339.</title>
        <authorList>
            <consortium name="The Broad Institute Genome Sequencing Platform"/>
            <consortium name="The Broad Institute Genome Sequencing Center for Infectious Disease"/>
            <person name="Cuomo C."/>
            <person name="Becnel J."/>
            <person name="Sanscrainte N."/>
            <person name="Walker B."/>
            <person name="Young S.K."/>
            <person name="Zeng Q."/>
            <person name="Gargeya S."/>
            <person name="Fitzgerald M."/>
            <person name="Haas B."/>
            <person name="Abouelleil A."/>
            <person name="Alvarado L."/>
            <person name="Arachchi H.M."/>
            <person name="Berlin A.M."/>
            <person name="Chapman S.B."/>
            <person name="Dewar J."/>
            <person name="Goldberg J."/>
            <person name="Griggs A."/>
            <person name="Gujja S."/>
            <person name="Hansen M."/>
            <person name="Howarth C."/>
            <person name="Imamovic A."/>
            <person name="Larimer J."/>
            <person name="McCowan C."/>
            <person name="Murphy C."/>
            <person name="Neiman D."/>
            <person name="Pearson M."/>
            <person name="Priest M."/>
            <person name="Roberts A."/>
            <person name="Saif S."/>
            <person name="Shea T."/>
            <person name="Sisk P."/>
            <person name="Sykes S."/>
            <person name="Wortman J."/>
            <person name="Nusbaum C."/>
            <person name="Birren B."/>
        </authorList>
    </citation>
    <scope>NUCLEOTIDE SEQUENCE [LARGE SCALE GENOMIC DNA]</scope>
    <source>
        <strain evidence="1 2">PRA339</strain>
    </source>
</reference>
<dbReference type="VEuPathDB" id="MicrosporidiaDB:H312_03245"/>
<dbReference type="EMBL" id="KK365289">
    <property type="protein sequence ID" value="KCZ79364.1"/>
    <property type="molecule type" value="Genomic_DNA"/>
</dbReference>
<organism evidence="1 2">
    <name type="scientific">Anncaliia algerae PRA339</name>
    <dbReference type="NCBI Taxonomy" id="1288291"/>
    <lineage>
        <taxon>Eukaryota</taxon>
        <taxon>Fungi</taxon>
        <taxon>Fungi incertae sedis</taxon>
        <taxon>Microsporidia</taxon>
        <taxon>Tubulinosematoidea</taxon>
        <taxon>Tubulinosematidae</taxon>
        <taxon>Anncaliia</taxon>
    </lineage>
</organism>
<evidence type="ECO:0000313" key="2">
    <source>
        <dbReference type="Proteomes" id="UP000030655"/>
    </source>
</evidence>
<name>A0A059EX82_9MICR</name>
<evidence type="ECO:0000313" key="1">
    <source>
        <dbReference type="EMBL" id="KCZ79364.1"/>
    </source>
</evidence>
<proteinExistence type="predicted"/>
<accession>A0A059EX82</accession>
<dbReference type="AlphaFoldDB" id="A0A059EX82"/>
<keyword evidence="2" id="KW-1185">Reference proteome</keyword>